<feature type="region of interest" description="Disordered" evidence="1">
    <location>
        <begin position="1"/>
        <end position="26"/>
    </location>
</feature>
<proteinExistence type="predicted"/>
<evidence type="ECO:0000256" key="1">
    <source>
        <dbReference type="SAM" id="MobiDB-lite"/>
    </source>
</evidence>
<sequence>MRSKNPKPSSKFVVSTRSEESSLSDRTMDDSVVIGIVTADNPSVSSGRDAGLHAGDKTGQFFKYPENVDVAKKFLQYEKSLDREWGNYVMIVGLWFRTLVRPSGNVEHYQVPFLDRWKKSMDIGNDINIVYYNGTGSEVVEEGFLCYFNQVACRLSIPLTFFPKGKWRDGGIARQFAADDVLKYYKFKYVKDRKIRYLFSDSGRPKFFDFESFGRPWCDHLVTVRGNCMQVPGEPVLELIFKNFNEKPNPKVVADTLSLFNVVSREGSDLNKVLRELGIRRGKRLNSVVEKVQRAHQKQTMAASGSAYANVMGVNLKTVEQEALNLATRDPICLDTQIRSSISQLSVAWKSAAEVLKLAAANRGELVRQHDAEKAALQEQFEQEKVMQRENVDLSLAGKYDEILFPGDDVFLVAEQTSAPPVADDPTKEEVVHLRGKVIEMEKALSRARDSINRTRQGQRAMRILFFSIKREDIMIHTQLEIYLRHAYDELKRYKGHNVCLEREKVECARLLQNFEKRVTLLEVHLLDMQQRLQVSQSCLKKKITLKRGKCAIDTEHERQMADVITFYGGELERVENEFRRYISSCGKDVEVENDKVENMWLAKGNEGGEASISK</sequence>
<protein>
    <submittedName>
        <fullName evidence="2">Uncharacterized protein</fullName>
    </submittedName>
</protein>
<dbReference type="AlphaFoldDB" id="A0A7J7M4D5"/>
<feature type="compositionally biased region" description="Polar residues" evidence="1">
    <location>
        <begin position="1"/>
        <end position="16"/>
    </location>
</feature>
<comment type="caution">
    <text evidence="2">The sequence shown here is derived from an EMBL/GenBank/DDBJ whole genome shotgun (WGS) entry which is preliminary data.</text>
</comment>
<dbReference type="Proteomes" id="UP000541444">
    <property type="component" value="Unassembled WGS sequence"/>
</dbReference>
<name>A0A7J7M4D5_9MAGN</name>
<accession>A0A7J7M4D5</accession>
<organism evidence="2 3">
    <name type="scientific">Kingdonia uniflora</name>
    <dbReference type="NCBI Taxonomy" id="39325"/>
    <lineage>
        <taxon>Eukaryota</taxon>
        <taxon>Viridiplantae</taxon>
        <taxon>Streptophyta</taxon>
        <taxon>Embryophyta</taxon>
        <taxon>Tracheophyta</taxon>
        <taxon>Spermatophyta</taxon>
        <taxon>Magnoliopsida</taxon>
        <taxon>Ranunculales</taxon>
        <taxon>Circaeasteraceae</taxon>
        <taxon>Kingdonia</taxon>
    </lineage>
</organism>
<evidence type="ECO:0000313" key="3">
    <source>
        <dbReference type="Proteomes" id="UP000541444"/>
    </source>
</evidence>
<evidence type="ECO:0000313" key="2">
    <source>
        <dbReference type="EMBL" id="KAF6149737.1"/>
    </source>
</evidence>
<gene>
    <name evidence="2" type="ORF">GIB67_017470</name>
</gene>
<keyword evidence="3" id="KW-1185">Reference proteome</keyword>
<reference evidence="2 3" key="1">
    <citation type="journal article" date="2020" name="IScience">
        <title>Genome Sequencing of the Endangered Kingdonia uniflora (Circaeasteraceae, Ranunculales) Reveals Potential Mechanisms of Evolutionary Specialization.</title>
        <authorList>
            <person name="Sun Y."/>
            <person name="Deng T."/>
            <person name="Zhang A."/>
            <person name="Moore M.J."/>
            <person name="Landis J.B."/>
            <person name="Lin N."/>
            <person name="Zhang H."/>
            <person name="Zhang X."/>
            <person name="Huang J."/>
            <person name="Zhang X."/>
            <person name="Sun H."/>
            <person name="Wang H."/>
        </authorList>
    </citation>
    <scope>NUCLEOTIDE SEQUENCE [LARGE SCALE GENOMIC DNA]</scope>
    <source>
        <strain evidence="2">TB1705</strain>
        <tissue evidence="2">Leaf</tissue>
    </source>
</reference>
<dbReference type="EMBL" id="JACGCM010001782">
    <property type="protein sequence ID" value="KAF6149737.1"/>
    <property type="molecule type" value="Genomic_DNA"/>
</dbReference>